<feature type="binding site" evidence="7 8">
    <location>
        <position position="14"/>
    </location>
    <ligand>
        <name>S-adenosyl-L-methionine</name>
        <dbReference type="ChEBI" id="CHEBI:59789"/>
    </ligand>
</feature>
<dbReference type="Proteomes" id="UP000676506">
    <property type="component" value="Chromosome 1"/>
</dbReference>
<dbReference type="HAMAP" id="MF_00607">
    <property type="entry name" value="16SrRNA_methyltr_A"/>
    <property type="match status" value="1"/>
</dbReference>
<dbReference type="InterPro" id="IPR011530">
    <property type="entry name" value="rRNA_adenine_dimethylase"/>
</dbReference>
<feature type="binding site" evidence="7 8">
    <location>
        <position position="86"/>
    </location>
    <ligand>
        <name>S-adenosyl-L-methionine</name>
        <dbReference type="ChEBI" id="CHEBI:59789"/>
    </ligand>
</feature>
<comment type="subcellular location">
    <subcellularLocation>
        <location evidence="7">Cytoplasm</location>
    </subcellularLocation>
</comment>
<dbReference type="SUPFAM" id="SSF53335">
    <property type="entry name" value="S-adenosyl-L-methionine-dependent methyltransferases"/>
    <property type="match status" value="1"/>
</dbReference>
<keyword evidence="3 7" id="KW-0489">Methyltransferase</keyword>
<dbReference type="EC" id="2.1.1.182" evidence="7"/>
<dbReference type="PROSITE" id="PS01131">
    <property type="entry name" value="RRNA_A_DIMETH"/>
    <property type="match status" value="1"/>
</dbReference>
<keyword evidence="11" id="KW-1185">Reference proteome</keyword>
<dbReference type="EMBL" id="CP072648">
    <property type="protein sequence ID" value="QUW02182.1"/>
    <property type="molecule type" value="Genomic_DNA"/>
</dbReference>
<dbReference type="Gene3D" id="3.40.50.150">
    <property type="entry name" value="Vaccinia Virus protein VP39"/>
    <property type="match status" value="1"/>
</dbReference>
<dbReference type="PROSITE" id="PS51689">
    <property type="entry name" value="SAM_RNA_A_N6_MT"/>
    <property type="match status" value="1"/>
</dbReference>
<dbReference type="InterPro" id="IPR001737">
    <property type="entry name" value="KsgA/Erm"/>
</dbReference>
<evidence type="ECO:0000256" key="7">
    <source>
        <dbReference type="HAMAP-Rule" id="MF_00607"/>
    </source>
</evidence>
<evidence type="ECO:0000259" key="9">
    <source>
        <dbReference type="SMART" id="SM00650"/>
    </source>
</evidence>
<organism evidence="10 11">
    <name type="scientific">Chloracidobacterium validum</name>
    <dbReference type="NCBI Taxonomy" id="2821543"/>
    <lineage>
        <taxon>Bacteria</taxon>
        <taxon>Pseudomonadati</taxon>
        <taxon>Acidobacteriota</taxon>
        <taxon>Terriglobia</taxon>
        <taxon>Terriglobales</taxon>
        <taxon>Acidobacteriaceae</taxon>
        <taxon>Chloracidobacterium</taxon>
    </lineage>
</organism>
<evidence type="ECO:0000256" key="6">
    <source>
        <dbReference type="ARBA" id="ARBA00022884"/>
    </source>
</evidence>
<evidence type="ECO:0000256" key="3">
    <source>
        <dbReference type="ARBA" id="ARBA00022603"/>
    </source>
</evidence>
<dbReference type="RefSeq" id="WP_211428072.1">
    <property type="nucleotide sequence ID" value="NZ_CP072648.1"/>
</dbReference>
<dbReference type="Pfam" id="PF00398">
    <property type="entry name" value="RrnaAD"/>
    <property type="match status" value="1"/>
</dbReference>
<comment type="similarity">
    <text evidence="7">Belongs to the class I-like SAM-binding methyltransferase superfamily. rRNA adenine N(6)-methyltransferase family. RsmA subfamily.</text>
</comment>
<reference evidence="10 11" key="1">
    <citation type="submission" date="2021-03" db="EMBL/GenBank/DDBJ databases">
        <title>Genomic and phenotypic characterization of Chloracidobacterium isolates provides evidence for multiple species.</title>
        <authorList>
            <person name="Saini M.K."/>
            <person name="Costas A.M.G."/>
            <person name="Tank M."/>
            <person name="Bryant D.A."/>
        </authorList>
    </citation>
    <scope>NUCLEOTIDE SEQUENCE [LARGE SCALE GENOMIC DNA]</scope>
    <source>
        <strain evidence="10 11">BV2-C</strain>
    </source>
</reference>
<sequence length="284" mass="31338">MSDLPPPRKRFGQHFLRDANLLRRIVAAADITRHDLVLEIGPGRGALTELLLEKAAAVVAFELDRDLAKWLEERFADARWRLYTGDVLDADLTSCLAETRALFGLPAAPVKVVANLPYNVSTPIVEKLLASQSALTDIVVMLQREVGWRLAAAPGTREYGYFSVIVQAHCDVERLFDVPPGAFHPPPKVMSSVVRLKPRVPSLLPPDLEAMFRRVVSLAFEQRRKMLGGSLLRLGLERSRLLAALAEAAIAPECRPEALSVEAFIRLARALACHGGLDEKGRLE</sequence>
<evidence type="ECO:0000256" key="2">
    <source>
        <dbReference type="ARBA" id="ARBA00022552"/>
    </source>
</evidence>
<dbReference type="PANTHER" id="PTHR11727:SF7">
    <property type="entry name" value="DIMETHYLADENOSINE TRANSFERASE-RELATED"/>
    <property type="match status" value="1"/>
</dbReference>
<proteinExistence type="inferred from homology"/>
<evidence type="ECO:0000256" key="4">
    <source>
        <dbReference type="ARBA" id="ARBA00022679"/>
    </source>
</evidence>
<evidence type="ECO:0000313" key="11">
    <source>
        <dbReference type="Proteomes" id="UP000676506"/>
    </source>
</evidence>
<dbReference type="Gene3D" id="1.10.8.100">
    <property type="entry name" value="Ribosomal RNA adenine dimethylase-like, domain 2"/>
    <property type="match status" value="1"/>
</dbReference>
<feature type="binding site" evidence="7 8">
    <location>
        <position position="115"/>
    </location>
    <ligand>
        <name>S-adenosyl-L-methionine</name>
        <dbReference type="ChEBI" id="CHEBI:59789"/>
    </ligand>
</feature>
<dbReference type="PANTHER" id="PTHR11727">
    <property type="entry name" value="DIMETHYLADENOSINE TRANSFERASE"/>
    <property type="match status" value="1"/>
</dbReference>
<name>A0ABX8B5E2_9BACT</name>
<dbReference type="InterPro" id="IPR020596">
    <property type="entry name" value="rRNA_Ade_Mease_Trfase_CS"/>
</dbReference>
<keyword evidence="6 7" id="KW-0694">RNA-binding</keyword>
<comment type="function">
    <text evidence="7">Specifically dimethylates two adjacent adenosines (A1518 and A1519) in the loop of a conserved hairpin near the 3'-end of 16S rRNA in the 30S particle. May play a critical role in biogenesis of 30S subunits.</text>
</comment>
<feature type="domain" description="Ribosomal RNA adenine methylase transferase N-terminal" evidence="9">
    <location>
        <begin position="21"/>
        <end position="200"/>
    </location>
</feature>
<accession>A0ABX8B5E2</accession>
<gene>
    <name evidence="7 10" type="primary">rsmA</name>
    <name evidence="7" type="synonym">ksgA</name>
    <name evidence="10" type="ORF">J8C06_07365</name>
</gene>
<dbReference type="InterPro" id="IPR020598">
    <property type="entry name" value="rRNA_Ade_methylase_Trfase_N"/>
</dbReference>
<evidence type="ECO:0000256" key="8">
    <source>
        <dbReference type="PROSITE-ProRule" id="PRU01026"/>
    </source>
</evidence>
<keyword evidence="4 7" id="KW-0808">Transferase</keyword>
<feature type="binding site" evidence="7 8">
    <location>
        <position position="16"/>
    </location>
    <ligand>
        <name>S-adenosyl-L-methionine</name>
        <dbReference type="ChEBI" id="CHEBI:59789"/>
    </ligand>
</feature>
<keyword evidence="1 7" id="KW-0963">Cytoplasm</keyword>
<protein>
    <recommendedName>
        <fullName evidence="7">Ribosomal RNA small subunit methyltransferase A</fullName>
        <ecNumber evidence="7">2.1.1.182</ecNumber>
    </recommendedName>
    <alternativeName>
        <fullName evidence="7">16S rRNA (adenine(1518)-N(6)/adenine(1519)-N(6))-dimethyltransferase</fullName>
    </alternativeName>
    <alternativeName>
        <fullName evidence="7">16S rRNA dimethyladenosine transferase</fullName>
    </alternativeName>
    <alternativeName>
        <fullName evidence="7">16S rRNA dimethylase</fullName>
    </alternativeName>
    <alternativeName>
        <fullName evidence="7">S-adenosylmethionine-6-N', N'-adenosyl(rRNA) dimethyltransferase</fullName>
    </alternativeName>
</protein>
<comment type="catalytic activity">
    <reaction evidence="7">
        <text>adenosine(1518)/adenosine(1519) in 16S rRNA + 4 S-adenosyl-L-methionine = N(6)-dimethyladenosine(1518)/N(6)-dimethyladenosine(1519) in 16S rRNA + 4 S-adenosyl-L-homocysteine + 4 H(+)</text>
        <dbReference type="Rhea" id="RHEA:19609"/>
        <dbReference type="Rhea" id="RHEA-COMP:10232"/>
        <dbReference type="Rhea" id="RHEA-COMP:10233"/>
        <dbReference type="ChEBI" id="CHEBI:15378"/>
        <dbReference type="ChEBI" id="CHEBI:57856"/>
        <dbReference type="ChEBI" id="CHEBI:59789"/>
        <dbReference type="ChEBI" id="CHEBI:74411"/>
        <dbReference type="ChEBI" id="CHEBI:74493"/>
        <dbReference type="EC" id="2.1.1.182"/>
    </reaction>
</comment>
<dbReference type="NCBIfam" id="TIGR00755">
    <property type="entry name" value="ksgA"/>
    <property type="match status" value="1"/>
</dbReference>
<feature type="binding site" evidence="7 8">
    <location>
        <position position="41"/>
    </location>
    <ligand>
        <name>S-adenosyl-L-methionine</name>
        <dbReference type="ChEBI" id="CHEBI:59789"/>
    </ligand>
</feature>
<dbReference type="InterPro" id="IPR023165">
    <property type="entry name" value="rRNA_Ade_diMease-like_C"/>
</dbReference>
<evidence type="ECO:0000256" key="1">
    <source>
        <dbReference type="ARBA" id="ARBA00022490"/>
    </source>
</evidence>
<dbReference type="InterPro" id="IPR029063">
    <property type="entry name" value="SAM-dependent_MTases_sf"/>
</dbReference>
<dbReference type="GO" id="GO:0052908">
    <property type="term" value="F:16S rRNA (adenine(1518)-N(6)/adenine(1519)-N(6))-dimethyltransferase activity"/>
    <property type="evidence" value="ECO:0007669"/>
    <property type="project" value="UniProtKB-EC"/>
</dbReference>
<evidence type="ECO:0000313" key="10">
    <source>
        <dbReference type="EMBL" id="QUW02182.1"/>
    </source>
</evidence>
<feature type="binding site" evidence="7 8">
    <location>
        <position position="62"/>
    </location>
    <ligand>
        <name>S-adenosyl-L-methionine</name>
        <dbReference type="ChEBI" id="CHEBI:59789"/>
    </ligand>
</feature>
<evidence type="ECO:0000256" key="5">
    <source>
        <dbReference type="ARBA" id="ARBA00022691"/>
    </source>
</evidence>
<keyword evidence="5 7" id="KW-0949">S-adenosyl-L-methionine</keyword>
<dbReference type="SMART" id="SM00650">
    <property type="entry name" value="rADc"/>
    <property type="match status" value="1"/>
</dbReference>
<keyword evidence="2 7" id="KW-0698">rRNA processing</keyword>